<protein>
    <submittedName>
        <fullName evidence="1">Uncharacterized protein</fullName>
    </submittedName>
</protein>
<dbReference type="AlphaFoldDB" id="A0A0F9J676"/>
<reference evidence="1" key="1">
    <citation type="journal article" date="2015" name="Nature">
        <title>Complex archaea that bridge the gap between prokaryotes and eukaryotes.</title>
        <authorList>
            <person name="Spang A."/>
            <person name="Saw J.H."/>
            <person name="Jorgensen S.L."/>
            <person name="Zaremba-Niedzwiedzka K."/>
            <person name="Martijn J."/>
            <person name="Lind A.E."/>
            <person name="van Eijk R."/>
            <person name="Schleper C."/>
            <person name="Guy L."/>
            <person name="Ettema T.J."/>
        </authorList>
    </citation>
    <scope>NUCLEOTIDE SEQUENCE</scope>
</reference>
<name>A0A0F9J676_9ZZZZ</name>
<accession>A0A0F9J676</accession>
<sequence>MRKIEEIGTCPQCECSISIFKTNNYKRFAKCEVCGMSYALPKRGKISSSGLVCPRQNVPVLIVEKPSQKAYFWADQPCFSCIDADKCEQKNELISEFKALEVYGY</sequence>
<proteinExistence type="predicted"/>
<evidence type="ECO:0000313" key="1">
    <source>
        <dbReference type="EMBL" id="KKM27889.1"/>
    </source>
</evidence>
<organism evidence="1">
    <name type="scientific">marine sediment metagenome</name>
    <dbReference type="NCBI Taxonomy" id="412755"/>
    <lineage>
        <taxon>unclassified sequences</taxon>
        <taxon>metagenomes</taxon>
        <taxon>ecological metagenomes</taxon>
    </lineage>
</organism>
<gene>
    <name evidence="1" type="ORF">LCGC14_1570210</name>
</gene>
<comment type="caution">
    <text evidence="1">The sequence shown here is derived from an EMBL/GenBank/DDBJ whole genome shotgun (WGS) entry which is preliminary data.</text>
</comment>
<dbReference type="EMBL" id="LAZR01012237">
    <property type="protein sequence ID" value="KKM27889.1"/>
    <property type="molecule type" value="Genomic_DNA"/>
</dbReference>